<evidence type="ECO:0000313" key="10">
    <source>
        <dbReference type="Proteomes" id="UP001152320"/>
    </source>
</evidence>
<keyword evidence="10" id="KW-1185">Reference proteome</keyword>
<dbReference type="AlphaFoldDB" id="A0A9Q1C6T5"/>
<dbReference type="EMBL" id="JAIZAY010000007">
    <property type="protein sequence ID" value="KAJ8039263.1"/>
    <property type="molecule type" value="Genomic_DNA"/>
</dbReference>
<evidence type="ECO:0000256" key="4">
    <source>
        <dbReference type="ARBA" id="ARBA00022989"/>
    </source>
</evidence>
<feature type="region of interest" description="Disordered" evidence="8">
    <location>
        <begin position="1"/>
        <end position="29"/>
    </location>
</feature>
<comment type="function">
    <text evidence="7">Choline transporter.</text>
</comment>
<sequence length="740" mass="83616">MVRRRNRVSDAEPLIPDDDEEVGKYGRPKKYDPQFRGPIQNRSCTDIICCFLFVACLGALGFVASLAWMSGDPTSLLHPTDYRGQVCGRDQEVKDKPLLFYFDYMACAQLTTLLEFSCNTPQICVTDCPNYSYFPYTVVAIPAPMPGLIEIKWTQLICDYGFDPQEEYETGSYQGIDGLDQMFRDEKCASYYLPQTEYGQRCVPTFLVKAASVVGNVMLENTSMANTSIITPAGNFGNATTLEAALSGILEIFMEVQNILEVTYKDIVSSWPVIIVGLFIGMLLAMLYIMLMRWVAGIIVWFTIIALNAVVAAGTGYSFYYWKYLESIQGSDRPFELTTNVLSLLRTRTTWLILGCVLGTITAILFVITLCLCNRIRIAVALIKEASRAVGSMMSTLFWPIIPFFLEVFVVGLWMVIAVYLATSHSATYSLVYHNATGFPIMNGTECMEEDVNNTIHNGTSRCQFSKYAVPDYTIYLQFYNLFMLFWLVNFVIALGQMTLAGAFASYYWAFTKPQDIPDCPVYQSLKRSLRYHLGSLAFGSLIIAIIQVIRVILEYIEQKLKGKANNDVVKYIIKCLKCFFWLLEKVMKIINKNAFIVIAIYGKSFCPAAREAFFLLMRNIVRVAVVNKLTDFIILLGKLTVSLLVGVGSFCFFTERIPFVNDHISVPAVTYHWTPIAIITIGTYAIAWCFFSVYDMAVDTLFLCFLEDLERHDGSAEKPYFMSKALKNIVGKKNVEDNR</sequence>
<dbReference type="Pfam" id="PF04515">
    <property type="entry name" value="Choline_transpo"/>
    <property type="match status" value="1"/>
</dbReference>
<keyword evidence="3 7" id="KW-0812">Transmembrane</keyword>
<comment type="caution">
    <text evidence="9">The sequence shown here is derived from an EMBL/GenBank/DDBJ whole genome shotgun (WGS) entry which is preliminary data.</text>
</comment>
<feature type="transmembrane region" description="Helical" evidence="7">
    <location>
        <begin position="595"/>
        <end position="618"/>
    </location>
</feature>
<dbReference type="InterPro" id="IPR007603">
    <property type="entry name" value="Choline_transptr-like"/>
</dbReference>
<feature type="transmembrane region" description="Helical" evidence="7">
    <location>
        <begin position="485"/>
        <end position="511"/>
    </location>
</feature>
<evidence type="ECO:0000256" key="7">
    <source>
        <dbReference type="RuleBase" id="RU368066"/>
    </source>
</evidence>
<keyword evidence="4 7" id="KW-1133">Transmembrane helix</keyword>
<evidence type="ECO:0000256" key="8">
    <source>
        <dbReference type="SAM" id="MobiDB-lite"/>
    </source>
</evidence>
<feature type="transmembrane region" description="Helical" evidence="7">
    <location>
        <begin position="47"/>
        <end position="69"/>
    </location>
</feature>
<feature type="transmembrane region" description="Helical" evidence="7">
    <location>
        <begin position="298"/>
        <end position="322"/>
    </location>
</feature>
<dbReference type="OrthoDB" id="420519at2759"/>
<feature type="transmembrane region" description="Helical" evidence="7">
    <location>
        <begin position="630"/>
        <end position="654"/>
    </location>
</feature>
<dbReference type="GO" id="GO:0005886">
    <property type="term" value="C:plasma membrane"/>
    <property type="evidence" value="ECO:0007669"/>
    <property type="project" value="UniProtKB-SubCell"/>
</dbReference>
<feature type="transmembrane region" description="Helical" evidence="7">
    <location>
        <begin position="271"/>
        <end position="291"/>
    </location>
</feature>
<evidence type="ECO:0000256" key="6">
    <source>
        <dbReference type="ARBA" id="ARBA00023180"/>
    </source>
</evidence>
<protein>
    <recommendedName>
        <fullName evidence="7">Choline transporter-like protein</fullName>
    </recommendedName>
</protein>
<proteinExistence type="inferred from homology"/>
<evidence type="ECO:0000256" key="3">
    <source>
        <dbReference type="ARBA" id="ARBA00022692"/>
    </source>
</evidence>
<gene>
    <name evidence="9" type="ORF">HOLleu_16919</name>
</gene>
<dbReference type="GO" id="GO:0022857">
    <property type="term" value="F:transmembrane transporter activity"/>
    <property type="evidence" value="ECO:0007669"/>
    <property type="project" value="UniProtKB-UniRule"/>
</dbReference>
<feature type="transmembrane region" description="Helical" evidence="7">
    <location>
        <begin position="351"/>
        <end position="376"/>
    </location>
</feature>
<feature type="transmembrane region" description="Helical" evidence="7">
    <location>
        <begin position="532"/>
        <end position="554"/>
    </location>
</feature>
<comment type="similarity">
    <text evidence="2 7">Belongs to the CTL (choline transporter-like) family.</text>
</comment>
<evidence type="ECO:0000313" key="9">
    <source>
        <dbReference type="EMBL" id="KAJ8039263.1"/>
    </source>
</evidence>
<keyword evidence="6" id="KW-0325">Glycoprotein</keyword>
<evidence type="ECO:0000256" key="5">
    <source>
        <dbReference type="ARBA" id="ARBA00023136"/>
    </source>
</evidence>
<dbReference type="PANTHER" id="PTHR12385:SF14">
    <property type="entry name" value="CHOLINE TRANSPORTER-LIKE 2"/>
    <property type="match status" value="1"/>
</dbReference>
<organism evidence="9 10">
    <name type="scientific">Holothuria leucospilota</name>
    <name type="common">Black long sea cucumber</name>
    <name type="synonym">Mertensiothuria leucospilota</name>
    <dbReference type="NCBI Taxonomy" id="206669"/>
    <lineage>
        <taxon>Eukaryota</taxon>
        <taxon>Metazoa</taxon>
        <taxon>Echinodermata</taxon>
        <taxon>Eleutherozoa</taxon>
        <taxon>Echinozoa</taxon>
        <taxon>Holothuroidea</taxon>
        <taxon>Aspidochirotacea</taxon>
        <taxon>Aspidochirotida</taxon>
        <taxon>Holothuriidae</taxon>
        <taxon>Holothuria</taxon>
    </lineage>
</organism>
<name>A0A9Q1C6T5_HOLLE</name>
<dbReference type="PANTHER" id="PTHR12385">
    <property type="entry name" value="CHOLINE TRANSPORTER-LIKE (SLC FAMILY 44)"/>
    <property type="match status" value="1"/>
</dbReference>
<evidence type="ECO:0000256" key="1">
    <source>
        <dbReference type="ARBA" id="ARBA00004141"/>
    </source>
</evidence>
<evidence type="ECO:0000256" key="2">
    <source>
        <dbReference type="ARBA" id="ARBA00007168"/>
    </source>
</evidence>
<dbReference type="Proteomes" id="UP001152320">
    <property type="component" value="Chromosome 7"/>
</dbReference>
<comment type="subcellular location">
    <subcellularLocation>
        <location evidence="7">Cell membrane</location>
        <topology evidence="7">Multi-pass membrane protein</topology>
    </subcellularLocation>
    <subcellularLocation>
        <location evidence="1">Membrane</location>
        <topology evidence="1">Multi-pass membrane protein</topology>
    </subcellularLocation>
</comment>
<feature type="transmembrane region" description="Helical" evidence="7">
    <location>
        <begin position="674"/>
        <end position="695"/>
    </location>
</feature>
<reference evidence="9" key="1">
    <citation type="submission" date="2021-10" db="EMBL/GenBank/DDBJ databases">
        <title>Tropical sea cucumber genome reveals ecological adaptation and Cuvierian tubules defense mechanism.</title>
        <authorList>
            <person name="Chen T."/>
        </authorList>
    </citation>
    <scope>NUCLEOTIDE SEQUENCE</scope>
    <source>
        <strain evidence="9">Nanhai2018</strain>
        <tissue evidence="9">Muscle</tissue>
    </source>
</reference>
<accession>A0A9Q1C6T5</accession>
<keyword evidence="5 7" id="KW-0472">Membrane</keyword>
<feature type="transmembrane region" description="Helical" evidence="7">
    <location>
        <begin position="397"/>
        <end position="422"/>
    </location>
</feature>